<proteinExistence type="inferred from homology"/>
<evidence type="ECO:0000256" key="3">
    <source>
        <dbReference type="ARBA" id="ARBA00022478"/>
    </source>
</evidence>
<evidence type="ECO:0000256" key="4">
    <source>
        <dbReference type="ARBA" id="ARBA00023163"/>
    </source>
</evidence>
<dbReference type="Pfam" id="PF06870">
    <property type="entry name" value="RNA_pol_I_A49"/>
    <property type="match status" value="1"/>
</dbReference>
<organism evidence="7 8">
    <name type="scientific">Verticillium longisporum</name>
    <name type="common">Verticillium dahliae var. longisporum</name>
    <dbReference type="NCBI Taxonomy" id="100787"/>
    <lineage>
        <taxon>Eukaryota</taxon>
        <taxon>Fungi</taxon>
        <taxon>Dikarya</taxon>
        <taxon>Ascomycota</taxon>
        <taxon>Pezizomycotina</taxon>
        <taxon>Sordariomycetes</taxon>
        <taxon>Hypocreomycetidae</taxon>
        <taxon>Glomerellales</taxon>
        <taxon>Plectosphaerellaceae</taxon>
        <taxon>Verticillium</taxon>
    </lineage>
</organism>
<dbReference type="GO" id="GO:0003677">
    <property type="term" value="F:DNA binding"/>
    <property type="evidence" value="ECO:0007669"/>
    <property type="project" value="InterPro"/>
</dbReference>
<dbReference type="STRING" id="100787.A0A0G4LR13"/>
<evidence type="ECO:0000256" key="6">
    <source>
        <dbReference type="SAM" id="MobiDB-lite"/>
    </source>
</evidence>
<dbReference type="Proteomes" id="UP000044602">
    <property type="component" value="Unassembled WGS sequence"/>
</dbReference>
<dbReference type="InterPro" id="IPR009668">
    <property type="entry name" value="RNA_pol-assoc_fac_A49-like"/>
</dbReference>
<evidence type="ECO:0000256" key="2">
    <source>
        <dbReference type="ARBA" id="ARBA00009430"/>
    </source>
</evidence>
<comment type="similarity">
    <text evidence="2">Belongs to the eukaryotic RPA49/POLR1E RNA polymerase subunit family.</text>
</comment>
<keyword evidence="4" id="KW-0804">Transcription</keyword>
<evidence type="ECO:0000313" key="7">
    <source>
        <dbReference type="EMBL" id="CRK24482.1"/>
    </source>
</evidence>
<reference evidence="8" key="1">
    <citation type="submission" date="2015-05" db="EMBL/GenBank/DDBJ databases">
        <authorList>
            <person name="Fogelqvist Johan"/>
        </authorList>
    </citation>
    <scope>NUCLEOTIDE SEQUENCE [LARGE SCALE GENOMIC DNA]</scope>
</reference>
<sequence length="462" mass="51871">MPAPQSTADMSDVNGRKRKRDGEGKSKPKKKTAIDGDVTEVPGTPIRIKSVKKAKYCPPVIVSAPGVRLDEDITFRTYQKRQTTGRKSSRRHASEQEITLHSTKHRTVDFTAREEEVDTRGEPYQQEYVALYDPKTGGLEVIAAKKMVVRGTVRAKQADEEAMIAPADIKTYQDRKVDLGQTFGTRKAKKIIESNRINAIGPKRGEQDADGNAIAAKLDSAEKATLSHIGQVTSTMASRDELQAAIDESKPVPRANLEADEVADVYDPKVIIGTDVLKAVPVRDWQEAVEKNENIDLASRFVARRIARIGKQEKPLEKLRLMRYLYFLILFYITARDGRQRGTKRVPPRDQLAKNLSPAPQSVIDSIRRKFSDGGEIRKFHMDLIMTHCAALSCIIDNFETKPRDLREDLRLDSRTMNQYFQEIGARIGQKKEPGEAKAQPVAKLAMPLVFPKMSRGAPKRR</sequence>
<feature type="region of interest" description="Disordered" evidence="6">
    <location>
        <begin position="80"/>
        <end position="101"/>
    </location>
</feature>
<gene>
    <name evidence="7" type="ORF">BN1708_013982</name>
</gene>
<evidence type="ECO:0008006" key="9">
    <source>
        <dbReference type="Google" id="ProtNLM"/>
    </source>
</evidence>
<feature type="region of interest" description="Disordered" evidence="6">
    <location>
        <begin position="1"/>
        <end position="43"/>
    </location>
</feature>
<protein>
    <recommendedName>
        <fullName evidence="9">DNA-directed RNA polymerase I subunit RPA49</fullName>
    </recommendedName>
</protein>
<dbReference type="AlphaFoldDB" id="A0A0G4LR13"/>
<accession>A0A0G4LR13</accession>
<evidence type="ECO:0000256" key="5">
    <source>
        <dbReference type="ARBA" id="ARBA00023242"/>
    </source>
</evidence>
<keyword evidence="8" id="KW-1185">Reference proteome</keyword>
<comment type="subcellular location">
    <subcellularLocation>
        <location evidence="1">Nucleus</location>
        <location evidence="1">Nucleolus</location>
    </subcellularLocation>
</comment>
<keyword evidence="5" id="KW-0539">Nucleus</keyword>
<keyword evidence="3" id="KW-0240">DNA-directed RNA polymerase</keyword>
<evidence type="ECO:0000256" key="1">
    <source>
        <dbReference type="ARBA" id="ARBA00004604"/>
    </source>
</evidence>
<dbReference type="GO" id="GO:0006351">
    <property type="term" value="P:DNA-templated transcription"/>
    <property type="evidence" value="ECO:0007669"/>
    <property type="project" value="InterPro"/>
</dbReference>
<name>A0A0G4LR13_VERLO</name>
<dbReference type="GO" id="GO:0005730">
    <property type="term" value="C:nucleolus"/>
    <property type="evidence" value="ECO:0007669"/>
    <property type="project" value="UniProtKB-SubCell"/>
</dbReference>
<dbReference type="GO" id="GO:0000428">
    <property type="term" value="C:DNA-directed RNA polymerase complex"/>
    <property type="evidence" value="ECO:0007669"/>
    <property type="project" value="UniProtKB-KW"/>
</dbReference>
<dbReference type="PANTHER" id="PTHR14440">
    <property type="entry name" value="DNA-DIRECTED RNA POLYMERASE I SUBUNIT RPA49"/>
    <property type="match status" value="1"/>
</dbReference>
<dbReference type="EMBL" id="CVQH01017446">
    <property type="protein sequence ID" value="CRK24482.1"/>
    <property type="molecule type" value="Genomic_DNA"/>
</dbReference>
<evidence type="ECO:0000313" key="8">
    <source>
        <dbReference type="Proteomes" id="UP000044602"/>
    </source>
</evidence>